<keyword evidence="13" id="KW-1185">Reference proteome</keyword>
<dbReference type="InterPro" id="IPR049730">
    <property type="entry name" value="SNF2/RAD54-like_C"/>
</dbReference>
<dbReference type="InterPro" id="IPR027417">
    <property type="entry name" value="P-loop_NTPase"/>
</dbReference>
<dbReference type="InterPro" id="IPR029295">
    <property type="entry name" value="SnAC"/>
</dbReference>
<dbReference type="SMART" id="SM01314">
    <property type="entry name" value="SnAC"/>
    <property type="match status" value="1"/>
</dbReference>
<proteinExistence type="predicted"/>
<evidence type="ECO:0000256" key="4">
    <source>
        <dbReference type="ARBA" id="ARBA00022806"/>
    </source>
</evidence>
<dbReference type="OrthoDB" id="5857104at2759"/>
<reference evidence="12" key="1">
    <citation type="submission" date="2013-08" db="EMBL/GenBank/DDBJ databases">
        <title>Gene expansion shapes genome architecture in the human pathogen Lichtheimia corymbifera: an evolutionary genomics analysis in the ancient terrestrial Mucorales (Mucoromycotina).</title>
        <authorList>
            <person name="Schwartze V.U."/>
            <person name="Winter S."/>
            <person name="Shelest E."/>
            <person name="Marcet-Houben M."/>
            <person name="Horn F."/>
            <person name="Wehner S."/>
            <person name="Hoffmann K."/>
            <person name="Riege K."/>
            <person name="Sammeth M."/>
            <person name="Nowrousian M."/>
            <person name="Valiante V."/>
            <person name="Linde J."/>
            <person name="Jacobsen I.D."/>
            <person name="Marz M."/>
            <person name="Brakhage A.A."/>
            <person name="Gabaldon T."/>
            <person name="Bocker S."/>
            <person name="Voigt K."/>
        </authorList>
    </citation>
    <scope>NUCLEOTIDE SEQUENCE [LARGE SCALE GENOMIC DNA]</scope>
    <source>
        <strain evidence="12">FSU 9682</strain>
    </source>
</reference>
<feature type="region of interest" description="Disordered" evidence="8">
    <location>
        <begin position="1042"/>
        <end position="1063"/>
    </location>
</feature>
<feature type="domain" description="Helicase ATP-binding" evidence="9">
    <location>
        <begin position="563"/>
        <end position="729"/>
    </location>
</feature>
<dbReference type="SMART" id="SM00573">
    <property type="entry name" value="HSA"/>
    <property type="match status" value="1"/>
</dbReference>
<dbReference type="Gene3D" id="1.20.5.170">
    <property type="match status" value="1"/>
</dbReference>
<evidence type="ECO:0000256" key="8">
    <source>
        <dbReference type="SAM" id="MobiDB-lite"/>
    </source>
</evidence>
<dbReference type="GO" id="GO:0006338">
    <property type="term" value="P:chromatin remodeling"/>
    <property type="evidence" value="ECO:0007669"/>
    <property type="project" value="UniProtKB-ARBA"/>
</dbReference>
<dbReference type="GO" id="GO:0016787">
    <property type="term" value="F:hydrolase activity"/>
    <property type="evidence" value="ECO:0007669"/>
    <property type="project" value="UniProtKB-KW"/>
</dbReference>
<dbReference type="InterPro" id="IPR000330">
    <property type="entry name" value="SNF2_N"/>
</dbReference>
<evidence type="ECO:0000256" key="6">
    <source>
        <dbReference type="ARBA" id="ARBA00023117"/>
    </source>
</evidence>
<dbReference type="Proteomes" id="UP000027586">
    <property type="component" value="Unassembled WGS sequence"/>
</dbReference>
<comment type="caution">
    <text evidence="12">The sequence shown here is derived from an EMBL/GenBank/DDBJ whole genome shotgun (WGS) entry which is preliminary data.</text>
</comment>
<keyword evidence="7" id="KW-0539">Nucleus</keyword>
<dbReference type="GO" id="GO:0004386">
    <property type="term" value="F:helicase activity"/>
    <property type="evidence" value="ECO:0007669"/>
    <property type="project" value="UniProtKB-KW"/>
</dbReference>
<feature type="domain" description="HSA" evidence="11">
    <location>
        <begin position="385"/>
        <end position="457"/>
    </location>
</feature>
<dbReference type="VEuPathDB" id="FungiDB:LCOR_04988.1"/>
<dbReference type="FunFam" id="3.40.50.300:FF:000843">
    <property type="entry name" value="Chromatin structure-remodeling complex subunit snf21"/>
    <property type="match status" value="1"/>
</dbReference>
<gene>
    <name evidence="12" type="ORF">LCOR_04988.1</name>
</gene>
<dbReference type="InterPro" id="IPR014001">
    <property type="entry name" value="Helicase_ATP-bd"/>
</dbReference>
<keyword evidence="2" id="KW-0547">Nucleotide-binding</keyword>
<protein>
    <submittedName>
        <fullName evidence="12">Rsc complex subunit</fullName>
    </submittedName>
</protein>
<feature type="compositionally biased region" description="Acidic residues" evidence="8">
    <location>
        <begin position="1050"/>
        <end position="1063"/>
    </location>
</feature>
<dbReference type="AlphaFoldDB" id="A0A068RVK9"/>
<feature type="region of interest" description="Disordered" evidence="8">
    <location>
        <begin position="1162"/>
        <end position="1184"/>
    </location>
</feature>
<sequence>MVGWEGGAKELSPLGISGGRLFFIFAGSLVFFGCARKKTLQPSYNNKYHWISTMNPPSASSSSPGIIDLPKDKLDVIAQRAKQLEAQGEKEDGKNEFSQLMAVLRIFQQQQQQQTLMLQQQFLAQATPEQQQLQLQLLQQQLVQQQQQQQQQQGAPSSATALFNALQYQMLAFSLLQKNMGLANNDEPLPPVQEQRKALAEKLVEAIYRQERDHHALSALKFPDAKPKERLTANDLLVGIQRSHAHASRQQKLLLPLSMPAGLRPHTVFEERENRIQHRAKQYHEQLENQVVHKDDENNSITLGHLIDHDYHNTLNNASHDQIHDIIKLKALRLRDKQTKLRGDILRGFEEANRLQTTVGSASYRKMMRQTMKEAKLTEKLEKQQRLDKEKREKQRHLDYLQSVCNHGRDLLGWHKGYQGRMGKLGKAMLQYHAHIEREEQRRADKRSKERIRALRNDDEEAYMKLIDEAKDTRLTLLLKQTGSYLESLTRAVVDQQNDPVHDLLQPEDEEKGDEETMLTDSAGNKIDYFRMAHRIQENVSQPKIMTGGQLKDYQVKGLQWMVSLYNNKLNGILADEMGLGKTIQTISLITYLIEKKAQNGPFLIIVPLSTIANWALEFEKWAPTVTKIVYKGIPEVRKSIQKQQIRHGGFQVLLTTFDYIIKDRPALSKIKWTYMIMDEGHRMKNTNSKLTSVLRQYYTSRYRLILTGTPLQNNLPELWALLNFILPRIFNSVKSFEEWFNTPFSNQGVQDKVELNEEEQLLIIKRLHKVLRPFLLRRLKKDVEAELPDKVERVIKCKLSALQSRLYWQMKKHGMLYSTSGTGGGRTSIKGLNNTIMQLRKICNHPFVFEEVERVINPYKISNELLYRTSGKFELLDRMLPKLRATGHRVLIFFQMTQIMDIMEDFCLFRGYRHLRLDGSTKADDRSRLLEVFNAPDSPYFVFLLSTRAGGLGLNLQTADTVIIFDSDWNPHQDLQAQDRAHRIGQTKEVHIFRLITENSIEENILARAQYKLDIDGKVIQAGKFDHRSTEEDREAFLRSLLEDKSDERDEGGEENEELDDEELNLMLKRSDQEYATFTKIDLERQRAAAEEQRLYGADNDDQDGKKRERLIQDWELPDIYRYDHMMMDEQDETSLLLGRGQRMRETIRYDDGMTEGQWLRQLEKRTASPESTDRRVKKPRIQ</sequence>
<feature type="compositionally biased region" description="Basic and acidic residues" evidence="8">
    <location>
        <begin position="1163"/>
        <end position="1176"/>
    </location>
</feature>
<dbReference type="GO" id="GO:0042393">
    <property type="term" value="F:histone binding"/>
    <property type="evidence" value="ECO:0007669"/>
    <property type="project" value="InterPro"/>
</dbReference>
<dbReference type="PROSITE" id="PS51204">
    <property type="entry name" value="HSA"/>
    <property type="match status" value="1"/>
</dbReference>
<keyword evidence="3" id="KW-0378">Hydrolase</keyword>
<dbReference type="GO" id="GO:0005634">
    <property type="term" value="C:nucleus"/>
    <property type="evidence" value="ECO:0007669"/>
    <property type="project" value="UniProtKB-SubCell"/>
</dbReference>
<comment type="subcellular location">
    <subcellularLocation>
        <location evidence="1">Nucleus</location>
    </subcellularLocation>
</comment>
<dbReference type="GO" id="GO:1902494">
    <property type="term" value="C:catalytic complex"/>
    <property type="evidence" value="ECO:0007669"/>
    <property type="project" value="UniProtKB-ARBA"/>
</dbReference>
<keyword evidence="6" id="KW-0103">Bromodomain</keyword>
<organism evidence="12 13">
    <name type="scientific">Lichtheimia corymbifera JMRC:FSU:9682</name>
    <dbReference type="NCBI Taxonomy" id="1263082"/>
    <lineage>
        <taxon>Eukaryota</taxon>
        <taxon>Fungi</taxon>
        <taxon>Fungi incertae sedis</taxon>
        <taxon>Mucoromycota</taxon>
        <taxon>Mucoromycotina</taxon>
        <taxon>Mucoromycetes</taxon>
        <taxon>Mucorales</taxon>
        <taxon>Lichtheimiaceae</taxon>
        <taxon>Lichtheimia</taxon>
    </lineage>
</organism>
<dbReference type="PROSITE" id="PS51192">
    <property type="entry name" value="HELICASE_ATP_BIND_1"/>
    <property type="match status" value="1"/>
</dbReference>
<dbReference type="InterPro" id="IPR001650">
    <property type="entry name" value="Helicase_C-like"/>
</dbReference>
<dbReference type="GO" id="GO:0060255">
    <property type="term" value="P:regulation of macromolecule metabolic process"/>
    <property type="evidence" value="ECO:0007669"/>
    <property type="project" value="UniProtKB-ARBA"/>
</dbReference>
<dbReference type="SMART" id="SM00487">
    <property type="entry name" value="DEXDc"/>
    <property type="match status" value="1"/>
</dbReference>
<evidence type="ECO:0000256" key="3">
    <source>
        <dbReference type="ARBA" id="ARBA00022801"/>
    </source>
</evidence>
<keyword evidence="5" id="KW-0067">ATP-binding</keyword>
<dbReference type="InterPro" id="IPR038718">
    <property type="entry name" value="SNF2-like_sf"/>
</dbReference>
<dbReference type="Pfam" id="PF00271">
    <property type="entry name" value="Helicase_C"/>
    <property type="match status" value="1"/>
</dbReference>
<dbReference type="GO" id="GO:0005524">
    <property type="term" value="F:ATP binding"/>
    <property type="evidence" value="ECO:0007669"/>
    <property type="project" value="UniProtKB-KW"/>
</dbReference>
<dbReference type="CDD" id="cd17996">
    <property type="entry name" value="DEXHc_SMARCA2_SMARCA4"/>
    <property type="match status" value="1"/>
</dbReference>
<dbReference type="SMART" id="SM00490">
    <property type="entry name" value="HELICc"/>
    <property type="match status" value="1"/>
</dbReference>
<dbReference type="InterPro" id="IPR014012">
    <property type="entry name" value="HSA_dom"/>
</dbReference>
<evidence type="ECO:0000256" key="2">
    <source>
        <dbReference type="ARBA" id="ARBA00022741"/>
    </source>
</evidence>
<keyword evidence="4" id="KW-0347">Helicase</keyword>
<evidence type="ECO:0000259" key="10">
    <source>
        <dbReference type="PROSITE" id="PS51194"/>
    </source>
</evidence>
<dbReference type="GO" id="GO:0005694">
    <property type="term" value="C:chromosome"/>
    <property type="evidence" value="ECO:0007669"/>
    <property type="project" value="UniProtKB-ARBA"/>
</dbReference>
<evidence type="ECO:0000313" key="13">
    <source>
        <dbReference type="Proteomes" id="UP000027586"/>
    </source>
</evidence>
<accession>A0A068RVK9</accession>
<dbReference type="Pfam" id="PF07529">
    <property type="entry name" value="HSA"/>
    <property type="match status" value="1"/>
</dbReference>
<dbReference type="Gene3D" id="3.40.50.300">
    <property type="entry name" value="P-loop containing nucleotide triphosphate hydrolases"/>
    <property type="match status" value="1"/>
</dbReference>
<dbReference type="Pfam" id="PF14619">
    <property type="entry name" value="SnAC"/>
    <property type="match status" value="1"/>
</dbReference>
<dbReference type="Gene3D" id="3.40.50.10810">
    <property type="entry name" value="Tandem AAA-ATPase domain"/>
    <property type="match status" value="1"/>
</dbReference>
<dbReference type="GO" id="GO:0006366">
    <property type="term" value="P:transcription by RNA polymerase II"/>
    <property type="evidence" value="ECO:0007669"/>
    <property type="project" value="UniProtKB-ARBA"/>
</dbReference>
<dbReference type="FunFam" id="3.40.50.10810:FF:000008">
    <property type="entry name" value="Chromatin structure-remodeling complex subunit snf21"/>
    <property type="match status" value="1"/>
</dbReference>
<evidence type="ECO:0000256" key="1">
    <source>
        <dbReference type="ARBA" id="ARBA00004123"/>
    </source>
</evidence>
<evidence type="ECO:0000256" key="7">
    <source>
        <dbReference type="ARBA" id="ARBA00023242"/>
    </source>
</evidence>
<feature type="domain" description="Helicase C-terminal" evidence="10">
    <location>
        <begin position="876"/>
        <end position="1027"/>
    </location>
</feature>
<evidence type="ECO:0000259" key="9">
    <source>
        <dbReference type="PROSITE" id="PS51192"/>
    </source>
</evidence>
<evidence type="ECO:0000256" key="5">
    <source>
        <dbReference type="ARBA" id="ARBA00022840"/>
    </source>
</evidence>
<dbReference type="PROSITE" id="PS51194">
    <property type="entry name" value="HELICASE_CTER"/>
    <property type="match status" value="1"/>
</dbReference>
<evidence type="ECO:0000313" key="12">
    <source>
        <dbReference type="EMBL" id="CDH53652.1"/>
    </source>
</evidence>
<dbReference type="CDD" id="cd18793">
    <property type="entry name" value="SF2_C_SNF"/>
    <property type="match status" value="1"/>
</dbReference>
<dbReference type="EMBL" id="CBTN010000018">
    <property type="protein sequence ID" value="CDH53652.1"/>
    <property type="molecule type" value="Genomic_DNA"/>
</dbReference>
<dbReference type="PANTHER" id="PTHR10799">
    <property type="entry name" value="SNF2/RAD54 HELICASE FAMILY"/>
    <property type="match status" value="1"/>
</dbReference>
<dbReference type="Pfam" id="PF00176">
    <property type="entry name" value="SNF2-rel_dom"/>
    <property type="match status" value="1"/>
</dbReference>
<dbReference type="SUPFAM" id="SSF52540">
    <property type="entry name" value="P-loop containing nucleoside triphosphate hydrolases"/>
    <property type="match status" value="2"/>
</dbReference>
<name>A0A068RVK9_9FUNG</name>
<dbReference type="STRING" id="1263082.A0A068RVK9"/>
<evidence type="ECO:0000259" key="11">
    <source>
        <dbReference type="PROSITE" id="PS51204"/>
    </source>
</evidence>